<dbReference type="Pfam" id="PF00300">
    <property type="entry name" value="His_Phos_1"/>
    <property type="match status" value="1"/>
</dbReference>
<dbReference type="Proteomes" id="UP000027602">
    <property type="component" value="Chromosome"/>
</dbReference>
<dbReference type="GO" id="GO:0005737">
    <property type="term" value="C:cytoplasm"/>
    <property type="evidence" value="ECO:0007669"/>
    <property type="project" value="TreeGrafter"/>
</dbReference>
<dbReference type="PANTHER" id="PTHR48100">
    <property type="entry name" value="BROAD-SPECIFICITY PHOSPHATASE YOR283W-RELATED"/>
    <property type="match status" value="1"/>
</dbReference>
<keyword evidence="6" id="KW-1185">Reference proteome</keyword>
<evidence type="ECO:0000256" key="4">
    <source>
        <dbReference type="PIRSR" id="PIRSR613078-2"/>
    </source>
</evidence>
<evidence type="ECO:0000256" key="3">
    <source>
        <dbReference type="PIRSR" id="PIRSR613078-1"/>
    </source>
</evidence>
<dbReference type="PANTHER" id="PTHR48100:SF1">
    <property type="entry name" value="HISTIDINE PHOSPHATASE FAMILY PROTEIN-RELATED"/>
    <property type="match status" value="1"/>
</dbReference>
<dbReference type="SUPFAM" id="SSF53254">
    <property type="entry name" value="Phosphoglycerate mutase-like"/>
    <property type="match status" value="1"/>
</dbReference>
<dbReference type="OrthoDB" id="9782128at2"/>
<dbReference type="EMBL" id="CP007739">
    <property type="protein sequence ID" value="AIE58737.1"/>
    <property type="molecule type" value="Genomic_DNA"/>
</dbReference>
<dbReference type="InterPro" id="IPR029033">
    <property type="entry name" value="His_PPase_superfam"/>
</dbReference>
<evidence type="ECO:0000313" key="5">
    <source>
        <dbReference type="EMBL" id="AIE58737.1"/>
    </source>
</evidence>
<gene>
    <name evidence="5" type="ORF">BMMGA3_01235</name>
</gene>
<dbReference type="InterPro" id="IPR050275">
    <property type="entry name" value="PGM_Phosphatase"/>
</dbReference>
<dbReference type="HOGENOM" id="CLU_033323_9_0_9"/>
<feature type="active site" description="Tele-phosphohistidine intermediate" evidence="3">
    <location>
        <position position="9"/>
    </location>
</feature>
<evidence type="ECO:0000256" key="1">
    <source>
        <dbReference type="ARBA" id="ARBA00023152"/>
    </source>
</evidence>
<dbReference type="PROSITE" id="PS00175">
    <property type="entry name" value="PG_MUTASE"/>
    <property type="match status" value="1"/>
</dbReference>
<dbReference type="KEGG" id="bmet:BMMGA3_01235"/>
<evidence type="ECO:0000313" key="6">
    <source>
        <dbReference type="Proteomes" id="UP000027602"/>
    </source>
</evidence>
<organism evidence="5 6">
    <name type="scientific">Bacillus methanolicus (strain MGA3 / ATCC 53907)</name>
    <dbReference type="NCBI Taxonomy" id="796606"/>
    <lineage>
        <taxon>Bacteria</taxon>
        <taxon>Bacillati</taxon>
        <taxon>Bacillota</taxon>
        <taxon>Bacilli</taxon>
        <taxon>Bacillales</taxon>
        <taxon>Bacillaceae</taxon>
        <taxon>Bacillus</taxon>
    </lineage>
</organism>
<reference evidence="5 6" key="1">
    <citation type="journal article" date="2015" name="BMC Genomics">
        <title>Transcriptome analysis of thermophilic methylotrophic Bacillus methanolicus MGA3 using RNA-sequencing provides detailed insights into its previously uncharted transcriptional landscape.</title>
        <authorList>
            <person name="Irla M."/>
            <person name="Neshat A."/>
            <person name="Brautaset T."/>
            <person name="Ruckert C."/>
            <person name="Kalinowski J."/>
            <person name="Wendisch V.F."/>
        </authorList>
    </citation>
    <scope>NUCLEOTIDE SEQUENCE [LARGE SCALE GENOMIC DNA]</scope>
    <source>
        <strain evidence="6">MGA3 / ATCC 53907</strain>
    </source>
</reference>
<feature type="binding site" evidence="4">
    <location>
        <begin position="8"/>
        <end position="15"/>
    </location>
    <ligand>
        <name>substrate</name>
    </ligand>
</feature>
<dbReference type="Gene3D" id="3.40.50.1240">
    <property type="entry name" value="Phosphoglycerate mutase-like"/>
    <property type="match status" value="1"/>
</dbReference>
<feature type="active site" description="Proton donor/acceptor" evidence="3">
    <location>
        <position position="82"/>
    </location>
</feature>
<dbReference type="InterPro" id="IPR001345">
    <property type="entry name" value="PG/BPGM_mutase_AS"/>
</dbReference>
<feature type="binding site" evidence="4">
    <location>
        <position position="58"/>
    </location>
    <ligand>
        <name>substrate</name>
    </ligand>
</feature>
<accession>I3E3T5</accession>
<dbReference type="eggNOG" id="COG0406">
    <property type="taxonomic scope" value="Bacteria"/>
</dbReference>
<protein>
    <submittedName>
        <fullName evidence="5">Phosphoglycerate mutase</fullName>
    </submittedName>
</protein>
<dbReference type="STRING" id="796606.BMMGA3_01235"/>
<evidence type="ECO:0000256" key="2">
    <source>
        <dbReference type="ARBA" id="ARBA00023235"/>
    </source>
</evidence>
<dbReference type="GO" id="GO:0016791">
    <property type="term" value="F:phosphatase activity"/>
    <property type="evidence" value="ECO:0007669"/>
    <property type="project" value="TreeGrafter"/>
</dbReference>
<name>I3E3T5_BACMM</name>
<proteinExistence type="predicted"/>
<keyword evidence="2" id="KW-0413">Isomerase</keyword>
<dbReference type="CDD" id="cd07067">
    <property type="entry name" value="HP_PGM_like"/>
    <property type="match status" value="1"/>
</dbReference>
<dbReference type="RefSeq" id="WP_003348460.1">
    <property type="nucleotide sequence ID" value="NZ_ADWW01000003.1"/>
</dbReference>
<dbReference type="AlphaFoldDB" id="I3E3T5"/>
<sequence length="207" mass="23781">MLTLYITRHGETEWNVEKRMQGRLDSNLTDKGKLHAQLLGKRLENTEFAAIITSPSGRTVQTAELIKGDRPIPIVKDTRLMEIHFGSWEGKTHDEIKEMDAHQFDCFWNNPHLYQNSEGESFQDIQDRVIAVLKDIEKTYSSGNVLIVTHAVVIKTMYMVMKQLPLEEFWAPPFIHGTSLTIVELNDGKKRFLLEGDLAHVQQEAHL</sequence>
<keyword evidence="1" id="KW-0324">Glycolysis</keyword>
<dbReference type="InterPro" id="IPR013078">
    <property type="entry name" value="His_Pase_superF_clade-1"/>
</dbReference>
<dbReference type="SMART" id="SM00855">
    <property type="entry name" value="PGAM"/>
    <property type="match status" value="1"/>
</dbReference>